<evidence type="ECO:0000313" key="1">
    <source>
        <dbReference type="EMBL" id="QNN76230.1"/>
    </source>
</evidence>
<reference evidence="1 2" key="1">
    <citation type="submission" date="2020-08" db="EMBL/GenBank/DDBJ databases">
        <title>Streptomycin Non-resistant strain, P. mexicana.</title>
        <authorList>
            <person name="Ganesh-Kumar S."/>
            <person name="Zhe T."/>
            <person name="Yu Z."/>
            <person name="Min Y."/>
        </authorList>
    </citation>
    <scope>NUCLEOTIDE SEQUENCE [LARGE SCALE GENOMIC DNA]</scope>
    <source>
        <strain evidence="1 2">GTZY2</strain>
    </source>
</reference>
<dbReference type="RefSeq" id="WP_187572083.1">
    <property type="nucleotide sequence ID" value="NZ_CP060731.1"/>
</dbReference>
<dbReference type="AlphaFoldDB" id="A0A7G9T805"/>
<protein>
    <submittedName>
        <fullName evidence="1">Uncharacterized protein</fullName>
    </submittedName>
</protein>
<gene>
    <name evidence="1" type="ORF">IAE60_09600</name>
</gene>
<sequence>MTQNRIAMTFQPDRLERIDGSLNALEADLDLLIALTVEERQDLVKMGHKSRAFCATALSVAEQHAGLMPRDFDIDAFRQDHLALELLRPRAARLAHLMQRMADTELALGSDLMAAALEVYGVLKVAGKDKGVDEARRELASRFARRKATAEPVGEAVVNA</sequence>
<proteinExistence type="predicted"/>
<organism evidence="1 2">
    <name type="scientific">Pseudoxanthomonas mexicana</name>
    <dbReference type="NCBI Taxonomy" id="128785"/>
    <lineage>
        <taxon>Bacteria</taxon>
        <taxon>Pseudomonadati</taxon>
        <taxon>Pseudomonadota</taxon>
        <taxon>Gammaproteobacteria</taxon>
        <taxon>Lysobacterales</taxon>
        <taxon>Lysobacteraceae</taxon>
        <taxon>Pseudoxanthomonas</taxon>
    </lineage>
</organism>
<evidence type="ECO:0000313" key="2">
    <source>
        <dbReference type="Proteomes" id="UP000515838"/>
    </source>
</evidence>
<dbReference type="Proteomes" id="UP000515838">
    <property type="component" value="Chromosome"/>
</dbReference>
<dbReference type="EMBL" id="CP060731">
    <property type="protein sequence ID" value="QNN76230.1"/>
    <property type="molecule type" value="Genomic_DNA"/>
</dbReference>
<accession>A0A7G9T805</accession>
<dbReference type="GeneID" id="81471222"/>
<name>A0A7G9T805_PSEMX</name>